<accession>A0A699WB81</accession>
<sequence>KRTKKIEENLHVDFLKNRAIDKGTGPDWLFDIDTLTNSMNYVPVILARTTSTNISCTKEDVHQVVKEKESPLRFIALLNWFHDAQMATSNEVAKKDDAIPDNNAP</sequence>
<dbReference type="AlphaFoldDB" id="A0A699WB81"/>
<organism evidence="1">
    <name type="scientific">Tanacetum cinerariifolium</name>
    <name type="common">Dalmatian daisy</name>
    <name type="synonym">Chrysanthemum cinerariifolium</name>
    <dbReference type="NCBI Taxonomy" id="118510"/>
    <lineage>
        <taxon>Eukaryota</taxon>
        <taxon>Viridiplantae</taxon>
        <taxon>Streptophyta</taxon>
        <taxon>Embryophyta</taxon>
        <taxon>Tracheophyta</taxon>
        <taxon>Spermatophyta</taxon>
        <taxon>Magnoliopsida</taxon>
        <taxon>eudicotyledons</taxon>
        <taxon>Gunneridae</taxon>
        <taxon>Pentapetalae</taxon>
        <taxon>asterids</taxon>
        <taxon>campanulids</taxon>
        <taxon>Asterales</taxon>
        <taxon>Asteraceae</taxon>
        <taxon>Asteroideae</taxon>
        <taxon>Anthemideae</taxon>
        <taxon>Anthemidinae</taxon>
        <taxon>Tanacetum</taxon>
    </lineage>
</organism>
<proteinExistence type="predicted"/>
<evidence type="ECO:0000313" key="1">
    <source>
        <dbReference type="EMBL" id="GFD41624.1"/>
    </source>
</evidence>
<feature type="non-terminal residue" evidence="1">
    <location>
        <position position="1"/>
    </location>
</feature>
<reference evidence="1" key="1">
    <citation type="journal article" date="2019" name="Sci. Rep.">
        <title>Draft genome of Tanacetum cinerariifolium, the natural source of mosquito coil.</title>
        <authorList>
            <person name="Yamashiro T."/>
            <person name="Shiraishi A."/>
            <person name="Satake H."/>
            <person name="Nakayama K."/>
        </authorList>
    </citation>
    <scope>NUCLEOTIDE SEQUENCE</scope>
</reference>
<dbReference type="EMBL" id="BKCJ011556412">
    <property type="protein sequence ID" value="GFD41624.1"/>
    <property type="molecule type" value="Genomic_DNA"/>
</dbReference>
<comment type="caution">
    <text evidence="1">The sequence shown here is derived from an EMBL/GenBank/DDBJ whole genome shotgun (WGS) entry which is preliminary data.</text>
</comment>
<protein>
    <submittedName>
        <fullName evidence="1">Ribonuclease H-like domain-containing protein</fullName>
    </submittedName>
</protein>
<gene>
    <name evidence="1" type="ORF">Tci_913593</name>
</gene>
<name>A0A699WB81_TANCI</name>